<comment type="caution">
    <text evidence="2">The sequence shown here is derived from an EMBL/GenBank/DDBJ whole genome shotgun (WGS) entry which is preliminary data.</text>
</comment>
<dbReference type="Proteomes" id="UP000623687">
    <property type="component" value="Unassembled WGS sequence"/>
</dbReference>
<keyword evidence="1" id="KW-1133">Transmembrane helix</keyword>
<dbReference type="OrthoDB" id="3036842at2759"/>
<organism evidence="2 3">
    <name type="scientific">Pleurotus ostreatus</name>
    <name type="common">Oyster mushroom</name>
    <name type="synonym">White-rot fungus</name>
    <dbReference type="NCBI Taxonomy" id="5322"/>
    <lineage>
        <taxon>Eukaryota</taxon>
        <taxon>Fungi</taxon>
        <taxon>Dikarya</taxon>
        <taxon>Basidiomycota</taxon>
        <taxon>Agaricomycotina</taxon>
        <taxon>Agaricomycetes</taxon>
        <taxon>Agaricomycetidae</taxon>
        <taxon>Agaricales</taxon>
        <taxon>Pleurotineae</taxon>
        <taxon>Pleurotaceae</taxon>
        <taxon>Pleurotus</taxon>
    </lineage>
</organism>
<dbReference type="VEuPathDB" id="FungiDB:PC9H_009215"/>
<reference evidence="2" key="1">
    <citation type="submission" date="2019-07" db="EMBL/GenBank/DDBJ databases">
        <authorList>
            <person name="Palmer J.M."/>
        </authorList>
    </citation>
    <scope>NUCLEOTIDE SEQUENCE</scope>
    <source>
        <strain evidence="2">PC9</strain>
    </source>
</reference>
<gene>
    <name evidence="2" type="ORF">PC9H_009215</name>
</gene>
<feature type="transmembrane region" description="Helical" evidence="1">
    <location>
        <begin position="70"/>
        <end position="94"/>
    </location>
</feature>
<dbReference type="RefSeq" id="XP_036628111.1">
    <property type="nucleotide sequence ID" value="XM_036778722.1"/>
</dbReference>
<protein>
    <submittedName>
        <fullName evidence="2">Uncharacterized protein</fullName>
    </submittedName>
</protein>
<sequence>MHNSVTLLLARCFVFGGVIGITLVLIEAEGYAANVLANTEGAVISRIGLATSQLTVVSISAMAFSSTGSFLNSILFEIIWLAILSMLWLAAAALTSNRLLLLQQTLGADGCYALNGS</sequence>
<name>A0A8H6ZNM4_PLEOS</name>
<dbReference type="GeneID" id="59379033"/>
<keyword evidence="3" id="KW-1185">Reference proteome</keyword>
<proteinExistence type="predicted"/>
<evidence type="ECO:0000256" key="1">
    <source>
        <dbReference type="SAM" id="Phobius"/>
    </source>
</evidence>
<feature type="transmembrane region" description="Helical" evidence="1">
    <location>
        <begin position="47"/>
        <end position="64"/>
    </location>
</feature>
<accession>A0A8H6ZNM4</accession>
<evidence type="ECO:0000313" key="3">
    <source>
        <dbReference type="Proteomes" id="UP000623687"/>
    </source>
</evidence>
<feature type="transmembrane region" description="Helical" evidence="1">
    <location>
        <begin position="6"/>
        <end position="26"/>
    </location>
</feature>
<dbReference type="EMBL" id="JACETU010000007">
    <property type="protein sequence ID" value="KAF7423917.1"/>
    <property type="molecule type" value="Genomic_DNA"/>
</dbReference>
<evidence type="ECO:0000313" key="2">
    <source>
        <dbReference type="EMBL" id="KAF7423917.1"/>
    </source>
</evidence>
<keyword evidence="1" id="KW-0472">Membrane</keyword>
<keyword evidence="1" id="KW-0812">Transmembrane</keyword>
<dbReference type="AlphaFoldDB" id="A0A8H6ZNM4"/>